<dbReference type="PROSITE" id="PS50113">
    <property type="entry name" value="PAC"/>
    <property type="match status" value="3"/>
</dbReference>
<dbReference type="SMART" id="SM00065">
    <property type="entry name" value="GAF"/>
    <property type="match status" value="1"/>
</dbReference>
<keyword evidence="9 19" id="KW-0418">Kinase</keyword>
<dbReference type="SUPFAM" id="SSF55785">
    <property type="entry name" value="PYP-like sensor domain (PAS domain)"/>
    <property type="match status" value="3"/>
</dbReference>
<evidence type="ECO:0000313" key="19">
    <source>
        <dbReference type="EMBL" id="GJE28326.1"/>
    </source>
</evidence>
<dbReference type="PROSITE" id="PS50110">
    <property type="entry name" value="RESPONSE_REGULATORY"/>
    <property type="match status" value="1"/>
</dbReference>
<keyword evidence="7" id="KW-0812">Transmembrane</keyword>
<dbReference type="Pfam" id="PF01627">
    <property type="entry name" value="Hpt"/>
    <property type="match status" value="1"/>
</dbReference>
<dbReference type="SUPFAM" id="SSF55781">
    <property type="entry name" value="GAF domain-like"/>
    <property type="match status" value="1"/>
</dbReference>
<dbReference type="CDD" id="cd17546">
    <property type="entry name" value="REC_hyHK_CKI1_RcsC-like"/>
    <property type="match status" value="1"/>
</dbReference>
<keyword evidence="4" id="KW-1003">Cell membrane</keyword>
<evidence type="ECO:0000256" key="11">
    <source>
        <dbReference type="ARBA" id="ARBA00022989"/>
    </source>
</evidence>
<evidence type="ECO:0000256" key="9">
    <source>
        <dbReference type="ARBA" id="ARBA00022777"/>
    </source>
</evidence>
<dbReference type="CDD" id="cd00130">
    <property type="entry name" value="PAS"/>
    <property type="match status" value="3"/>
</dbReference>
<comment type="caution">
    <text evidence="19">The sequence shown here is derived from an EMBL/GenBank/DDBJ whole genome shotgun (WGS) entry which is preliminary data.</text>
</comment>
<evidence type="ECO:0000256" key="7">
    <source>
        <dbReference type="ARBA" id="ARBA00022692"/>
    </source>
</evidence>
<dbReference type="InterPro" id="IPR000014">
    <property type="entry name" value="PAS"/>
</dbReference>
<dbReference type="PANTHER" id="PTHR45339:SF1">
    <property type="entry name" value="HYBRID SIGNAL TRANSDUCTION HISTIDINE KINASE J"/>
    <property type="match status" value="1"/>
</dbReference>
<dbReference type="EMBL" id="BPQV01000009">
    <property type="protein sequence ID" value="GJE28326.1"/>
    <property type="molecule type" value="Genomic_DNA"/>
</dbReference>
<dbReference type="Pfam" id="PF08447">
    <property type="entry name" value="PAS_3"/>
    <property type="match status" value="3"/>
</dbReference>
<keyword evidence="15" id="KW-0175">Coiled coil</keyword>
<evidence type="ECO:0000256" key="14">
    <source>
        <dbReference type="PROSITE-ProRule" id="PRU00169"/>
    </source>
</evidence>
<evidence type="ECO:0000256" key="13">
    <source>
        <dbReference type="ARBA" id="ARBA00023136"/>
    </source>
</evidence>
<dbReference type="Pfam" id="PF02518">
    <property type="entry name" value="HATPase_c"/>
    <property type="match status" value="1"/>
</dbReference>
<dbReference type="InterPro" id="IPR036097">
    <property type="entry name" value="HisK_dim/P_sf"/>
</dbReference>
<dbReference type="InterPro" id="IPR011006">
    <property type="entry name" value="CheY-like_superfamily"/>
</dbReference>
<dbReference type="SMART" id="SM00086">
    <property type="entry name" value="PAC"/>
    <property type="match status" value="3"/>
</dbReference>
<evidence type="ECO:0000313" key="20">
    <source>
        <dbReference type="Proteomes" id="UP001055156"/>
    </source>
</evidence>
<dbReference type="Pfam" id="PF01590">
    <property type="entry name" value="GAF"/>
    <property type="match status" value="1"/>
</dbReference>
<keyword evidence="5 14" id="KW-0597">Phosphoprotein</keyword>
<dbReference type="PROSITE" id="PS50109">
    <property type="entry name" value="HIS_KIN"/>
    <property type="match status" value="1"/>
</dbReference>
<keyword evidence="10" id="KW-0067">ATP-binding</keyword>
<dbReference type="Proteomes" id="UP001055156">
    <property type="component" value="Unassembled WGS sequence"/>
</dbReference>
<reference evidence="19" key="1">
    <citation type="journal article" date="2021" name="Front. Microbiol.">
        <title>Comprehensive Comparative Genomics and Phenotyping of Methylobacterium Species.</title>
        <authorList>
            <person name="Alessa O."/>
            <person name="Ogura Y."/>
            <person name="Fujitani Y."/>
            <person name="Takami H."/>
            <person name="Hayashi T."/>
            <person name="Sahin N."/>
            <person name="Tani A."/>
        </authorList>
    </citation>
    <scope>NUCLEOTIDE SEQUENCE</scope>
    <source>
        <strain evidence="19">NBRC 15689</strain>
    </source>
</reference>
<dbReference type="InterPro" id="IPR003661">
    <property type="entry name" value="HisK_dim/P_dom"/>
</dbReference>
<dbReference type="InterPro" id="IPR029016">
    <property type="entry name" value="GAF-like_dom_sf"/>
</dbReference>
<dbReference type="GO" id="GO:0016301">
    <property type="term" value="F:kinase activity"/>
    <property type="evidence" value="ECO:0007669"/>
    <property type="project" value="UniProtKB-KW"/>
</dbReference>
<feature type="domain" description="PAC" evidence="18">
    <location>
        <begin position="388"/>
        <end position="440"/>
    </location>
</feature>
<protein>
    <recommendedName>
        <fullName evidence="3">histidine kinase</fullName>
        <ecNumber evidence="3">2.7.13.3</ecNumber>
    </recommendedName>
</protein>
<dbReference type="SMART" id="SM00448">
    <property type="entry name" value="REC"/>
    <property type="match status" value="1"/>
</dbReference>
<dbReference type="Gene3D" id="3.30.450.40">
    <property type="match status" value="1"/>
</dbReference>
<dbReference type="SUPFAM" id="SSF55874">
    <property type="entry name" value="ATPase domain of HSP90 chaperone/DNA topoisomerase II/histidine kinase"/>
    <property type="match status" value="1"/>
</dbReference>
<dbReference type="SUPFAM" id="SSF47384">
    <property type="entry name" value="Homodimeric domain of signal transducing histidine kinase"/>
    <property type="match status" value="1"/>
</dbReference>
<dbReference type="SMART" id="SM00091">
    <property type="entry name" value="PAS"/>
    <property type="match status" value="3"/>
</dbReference>
<keyword evidence="11" id="KW-1133">Transmembrane helix</keyword>
<evidence type="ECO:0000256" key="15">
    <source>
        <dbReference type="SAM" id="Coils"/>
    </source>
</evidence>
<gene>
    <name evidence="19" type="primary">rcsC_14</name>
    <name evidence="19" type="ORF">LKMONMHP_3196</name>
</gene>
<evidence type="ECO:0000256" key="4">
    <source>
        <dbReference type="ARBA" id="ARBA00022475"/>
    </source>
</evidence>
<dbReference type="Gene3D" id="1.10.287.130">
    <property type="match status" value="1"/>
</dbReference>
<proteinExistence type="predicted"/>
<keyword evidence="13" id="KW-0472">Membrane</keyword>
<dbReference type="Gene3D" id="1.20.120.160">
    <property type="entry name" value="HPT domain"/>
    <property type="match status" value="1"/>
</dbReference>
<dbReference type="InterPro" id="IPR035965">
    <property type="entry name" value="PAS-like_dom_sf"/>
</dbReference>
<keyword evidence="6" id="KW-0808">Transferase</keyword>
<evidence type="ECO:0000256" key="3">
    <source>
        <dbReference type="ARBA" id="ARBA00012438"/>
    </source>
</evidence>
<evidence type="ECO:0000256" key="6">
    <source>
        <dbReference type="ARBA" id="ARBA00022679"/>
    </source>
</evidence>
<evidence type="ECO:0000256" key="10">
    <source>
        <dbReference type="ARBA" id="ARBA00022840"/>
    </source>
</evidence>
<keyword evidence="8" id="KW-0547">Nucleotide-binding</keyword>
<organism evidence="19 20">
    <name type="scientific">Methylobacterium organophilum</name>
    <dbReference type="NCBI Taxonomy" id="410"/>
    <lineage>
        <taxon>Bacteria</taxon>
        <taxon>Pseudomonadati</taxon>
        <taxon>Pseudomonadota</taxon>
        <taxon>Alphaproteobacteria</taxon>
        <taxon>Hyphomicrobiales</taxon>
        <taxon>Methylobacteriaceae</taxon>
        <taxon>Methylobacterium</taxon>
    </lineage>
</organism>
<dbReference type="Gene3D" id="3.30.565.10">
    <property type="entry name" value="Histidine kinase-like ATPase, C-terminal domain"/>
    <property type="match status" value="1"/>
</dbReference>
<dbReference type="Pfam" id="PF00512">
    <property type="entry name" value="HisKA"/>
    <property type="match status" value="1"/>
</dbReference>
<dbReference type="InterPro" id="IPR008207">
    <property type="entry name" value="Sig_transdc_His_kin_Hpt_dom"/>
</dbReference>
<feature type="modified residue" description="4-aspartylphosphate" evidence="14">
    <location>
        <position position="904"/>
    </location>
</feature>
<comment type="subcellular location">
    <subcellularLocation>
        <location evidence="2">Cell membrane</location>
        <topology evidence="2">Multi-pass membrane protein</topology>
    </subcellularLocation>
</comment>
<evidence type="ECO:0000256" key="1">
    <source>
        <dbReference type="ARBA" id="ARBA00000085"/>
    </source>
</evidence>
<evidence type="ECO:0000256" key="5">
    <source>
        <dbReference type="ARBA" id="ARBA00022553"/>
    </source>
</evidence>
<dbReference type="Pfam" id="PF00072">
    <property type="entry name" value="Response_reg"/>
    <property type="match status" value="1"/>
</dbReference>
<dbReference type="InterPro" id="IPR000700">
    <property type="entry name" value="PAS-assoc_C"/>
</dbReference>
<dbReference type="SUPFAM" id="SSF52172">
    <property type="entry name" value="CheY-like"/>
    <property type="match status" value="1"/>
</dbReference>
<sequence length="1100" mass="119515">MNISLSEADRLAALHALAILDTPTEEHFSAVCRTAERLFGVPTALVSLVDADRLWFKAGCSLMPVEIPREGSFCDHTIRSDAVLVLPDVAADPRFPPGPIRFYAGAPLTLRPGIRVGAFCLIDTAPRDFSEEDARALADFATVVVAHLRLHEAGVVRDREIATRRSRDQLIAAQSARLIQREQALAGANCALTLAEEIAEIGHWRVAFADGCQHWSDGFYRVLGLHPGTPRPPLSEIASIFHPDDRARVAELVEGALRGRLSYDFEARIVRPCGEVRHVAVKGVWETDAAGGAIGLFGTIMDVTERKTAEAAIAESEARYRGLAEALPILVWATRARDGQAIYANAAFQTYYGPLGPERVERISRNHPDDQERMEEAWRRAVETRSPFTVEGRLRRHDGAYRWHKLLMIPIIRAGDEPVEWLGTAIDIDEIVTARKRLEDAHSLLRMAQEVAGAGAWDWDMVTGIGVLSPESMQLFGLTGAAPTLTAAQWTEILHPDDRMSTWDAIKQAVDTRSVYQAEFRIISGTTERWIQARGRTFYDEEGRPYRMAGLHIDVTGQKKAEAALQAATAAAEAARLEAERASAAKSEFLAAMSHEIRTPLNGILGYADLLLEEPHHTPEDRRRLELIQGSGNALLTVVNDVLDFSKVEAGQLKLDPVVFALHTLIEDTVAIVRGAALKSSLAVTCLLDPRLPKRVVGDGNRLRQVLLNLLNNAVKFTPSGSVSLVVRPEGRVRLADGEAATAMRFEVTDTGIGIPESLQDRLFKRFSQVDGSISRRFGGSGLGLAISRHLVTMMGGEIGVQSREGEGSTFWFTLALADSETPSASVPAPAAETAAGSAMDAPAAAPARLLLAEDVPINQDLAKAVLTLRGWQVDVAQDGAEALAKVQASLEPGQRPYDLILMDVQMPGMDGVAATRRIRQLPSPAGDMPILAMTANVIPDQVEELRAAGMDDHIGKPFKRAELHALVDRWLEKGPRRRKAPAGGSGADPQVLDGSAYASVRAAVGYDRVRILLTLLETDIALRFPARPVPVGIPDRKKLAEDAHAVVSAAGALGFVGISRLCREIEAACRDGGDLDDLFPRFLTMRDETLGAIRVLKAA</sequence>
<evidence type="ECO:0000259" key="17">
    <source>
        <dbReference type="PROSITE" id="PS50110"/>
    </source>
</evidence>
<name>A0ABQ4TD63_METOR</name>
<dbReference type="InterPro" id="IPR001610">
    <property type="entry name" value="PAC"/>
</dbReference>
<accession>A0ABQ4TD63</accession>
<evidence type="ECO:0000259" key="18">
    <source>
        <dbReference type="PROSITE" id="PS50113"/>
    </source>
</evidence>
<dbReference type="InterPro" id="IPR001789">
    <property type="entry name" value="Sig_transdc_resp-reg_receiver"/>
</dbReference>
<dbReference type="SMART" id="SM00387">
    <property type="entry name" value="HATPase_c"/>
    <property type="match status" value="1"/>
</dbReference>
<feature type="coiled-coil region" evidence="15">
    <location>
        <begin position="558"/>
        <end position="585"/>
    </location>
</feature>
<dbReference type="InterPro" id="IPR036641">
    <property type="entry name" value="HPT_dom_sf"/>
</dbReference>
<reference evidence="19" key="2">
    <citation type="submission" date="2021-08" db="EMBL/GenBank/DDBJ databases">
        <authorList>
            <person name="Tani A."/>
            <person name="Ola A."/>
            <person name="Ogura Y."/>
            <person name="Katsura K."/>
            <person name="Hayashi T."/>
        </authorList>
    </citation>
    <scope>NUCLEOTIDE SEQUENCE</scope>
    <source>
        <strain evidence="19">NBRC 15689</strain>
    </source>
</reference>
<dbReference type="Gene3D" id="3.30.450.20">
    <property type="entry name" value="PAS domain"/>
    <property type="match status" value="3"/>
</dbReference>
<dbReference type="RefSeq" id="WP_238312248.1">
    <property type="nucleotide sequence ID" value="NZ_BPQV01000009.1"/>
</dbReference>
<dbReference type="SMART" id="SM00388">
    <property type="entry name" value="HisKA"/>
    <property type="match status" value="1"/>
</dbReference>
<dbReference type="CDD" id="cd16922">
    <property type="entry name" value="HATPase_EvgS-ArcB-TorS-like"/>
    <property type="match status" value="1"/>
</dbReference>
<evidence type="ECO:0000259" key="16">
    <source>
        <dbReference type="PROSITE" id="PS50109"/>
    </source>
</evidence>
<feature type="domain" description="PAC" evidence="18">
    <location>
        <begin position="514"/>
        <end position="567"/>
    </location>
</feature>
<keyword evidence="12" id="KW-0902">Two-component regulatory system</keyword>
<evidence type="ECO:0000256" key="8">
    <source>
        <dbReference type="ARBA" id="ARBA00022741"/>
    </source>
</evidence>
<comment type="catalytic activity">
    <reaction evidence="1">
        <text>ATP + protein L-histidine = ADP + protein N-phospho-L-histidine.</text>
        <dbReference type="EC" id="2.7.13.3"/>
    </reaction>
</comment>
<evidence type="ECO:0000256" key="12">
    <source>
        <dbReference type="ARBA" id="ARBA00023012"/>
    </source>
</evidence>
<dbReference type="EC" id="2.7.13.3" evidence="3"/>
<dbReference type="PRINTS" id="PR00344">
    <property type="entry name" value="BCTRLSENSOR"/>
</dbReference>
<dbReference type="Gene3D" id="2.10.70.100">
    <property type="match status" value="1"/>
</dbReference>
<evidence type="ECO:0000256" key="2">
    <source>
        <dbReference type="ARBA" id="ARBA00004651"/>
    </source>
</evidence>
<dbReference type="InterPro" id="IPR036890">
    <property type="entry name" value="HATPase_C_sf"/>
</dbReference>
<dbReference type="InterPro" id="IPR003594">
    <property type="entry name" value="HATPase_dom"/>
</dbReference>
<dbReference type="PANTHER" id="PTHR45339">
    <property type="entry name" value="HYBRID SIGNAL TRANSDUCTION HISTIDINE KINASE J"/>
    <property type="match status" value="1"/>
</dbReference>
<feature type="domain" description="Response regulatory" evidence="17">
    <location>
        <begin position="849"/>
        <end position="972"/>
    </location>
</feature>
<dbReference type="InterPro" id="IPR013655">
    <property type="entry name" value="PAS_fold_3"/>
</dbReference>
<feature type="domain" description="PAC" evidence="18">
    <location>
        <begin position="263"/>
        <end position="315"/>
    </location>
</feature>
<dbReference type="InterPro" id="IPR003018">
    <property type="entry name" value="GAF"/>
</dbReference>
<feature type="domain" description="Histidine kinase" evidence="16">
    <location>
        <begin position="592"/>
        <end position="819"/>
    </location>
</feature>
<dbReference type="SUPFAM" id="SSF47226">
    <property type="entry name" value="Histidine-containing phosphotransfer domain, HPT domain"/>
    <property type="match status" value="1"/>
</dbReference>
<dbReference type="InterPro" id="IPR005467">
    <property type="entry name" value="His_kinase_dom"/>
</dbReference>
<dbReference type="CDD" id="cd00082">
    <property type="entry name" value="HisKA"/>
    <property type="match status" value="1"/>
</dbReference>
<dbReference type="Gene3D" id="3.40.50.2300">
    <property type="match status" value="1"/>
</dbReference>
<keyword evidence="20" id="KW-1185">Reference proteome</keyword>
<dbReference type="NCBIfam" id="TIGR00229">
    <property type="entry name" value="sensory_box"/>
    <property type="match status" value="2"/>
</dbReference>
<dbReference type="InterPro" id="IPR004358">
    <property type="entry name" value="Sig_transdc_His_kin-like_C"/>
</dbReference>